<evidence type="ECO:0000313" key="1">
    <source>
        <dbReference type="EMBL" id="ANW12239.1"/>
    </source>
</evidence>
<reference evidence="1" key="1">
    <citation type="submission" date="2016-01" db="EMBL/GenBank/DDBJ databases">
        <authorList>
            <person name="Oliw E.H."/>
        </authorList>
    </citation>
    <scope>NUCLEOTIDE SEQUENCE</scope>
    <source>
        <strain evidence="1">164</strain>
    </source>
</reference>
<protein>
    <submittedName>
        <fullName evidence="1">Ac75</fullName>
    </submittedName>
</protein>
<dbReference type="InterPro" id="IPR010594">
    <property type="entry name" value="AcMNPV_Ac75"/>
</dbReference>
<gene>
    <name evidence="1" type="primary">masp1.6</name>
</gene>
<accession>A0A1B1V5H5</accession>
<sequence>MDFFKNFYNQLITHMPKITIIAHVNAHIKNYLKEMDRDETFQHKFIMVLKKFINKDMTLDNICMIVSVADDIKLSRSQISYFCDKIYDNDYIINILQKYIDGHHLHDEDIQILSEFLVHEINNAIVYVE</sequence>
<proteinExistence type="predicted"/>
<organism evidence="1">
    <name type="scientific">Malacosoma sp. alphabaculovirus</name>
    <dbReference type="NCBI Taxonomy" id="1881632"/>
    <lineage>
        <taxon>Viruses</taxon>
        <taxon>Viruses incertae sedis</taxon>
        <taxon>Naldaviricetes</taxon>
        <taxon>Lefavirales</taxon>
        <taxon>Baculoviridae</taxon>
        <taxon>Alphabaculovirus</taxon>
    </lineage>
</organism>
<name>A0A1B1V5H5_9ABAC</name>
<dbReference type="EMBL" id="KU659593">
    <property type="protein sequence ID" value="ANW12239.1"/>
    <property type="molecule type" value="Genomic_DNA"/>
</dbReference>
<dbReference type="Pfam" id="PF06648">
    <property type="entry name" value="AcMNPV_Ac75"/>
    <property type="match status" value="1"/>
</dbReference>